<proteinExistence type="predicted"/>
<feature type="domain" description="Helicase C-terminal" evidence="3">
    <location>
        <begin position="400"/>
        <end position="547"/>
    </location>
</feature>
<dbReference type="KEGG" id="fls:GLV81_06045"/>
<evidence type="ECO:0000259" key="3">
    <source>
        <dbReference type="PROSITE" id="PS51194"/>
    </source>
</evidence>
<dbReference type="SUPFAM" id="SSF52540">
    <property type="entry name" value="P-loop containing nucleoside triphosphate hydrolases"/>
    <property type="match status" value="2"/>
</dbReference>
<dbReference type="Proteomes" id="UP000426027">
    <property type="component" value="Chromosome"/>
</dbReference>
<dbReference type="GO" id="GO:0005524">
    <property type="term" value="F:ATP binding"/>
    <property type="evidence" value="ECO:0007669"/>
    <property type="project" value="InterPro"/>
</dbReference>
<keyword evidence="1" id="KW-0378">Hydrolase</keyword>
<dbReference type="Gene3D" id="3.40.50.300">
    <property type="entry name" value="P-loop containing nucleotide triphosphate hydrolases"/>
    <property type="match status" value="1"/>
</dbReference>
<dbReference type="InterPro" id="IPR000330">
    <property type="entry name" value="SNF2_N"/>
</dbReference>
<reference evidence="4 5" key="1">
    <citation type="submission" date="2019-11" db="EMBL/GenBank/DDBJ databases">
        <authorList>
            <person name="Im W.T."/>
        </authorList>
    </citation>
    <scope>NUCLEOTIDE SEQUENCE [LARGE SCALE GENOMIC DNA]</scope>
    <source>
        <strain evidence="4 5">SB-02</strain>
    </source>
</reference>
<dbReference type="SMART" id="SM00490">
    <property type="entry name" value="HELICc"/>
    <property type="match status" value="1"/>
</dbReference>
<evidence type="ECO:0000313" key="4">
    <source>
        <dbReference type="EMBL" id="QGW27708.1"/>
    </source>
</evidence>
<evidence type="ECO:0008006" key="6">
    <source>
        <dbReference type="Google" id="ProtNLM"/>
    </source>
</evidence>
<evidence type="ECO:0000313" key="5">
    <source>
        <dbReference type="Proteomes" id="UP000426027"/>
    </source>
</evidence>
<dbReference type="InterPro" id="IPR049730">
    <property type="entry name" value="SNF2/RAD54-like_C"/>
</dbReference>
<dbReference type="InterPro" id="IPR038718">
    <property type="entry name" value="SNF2-like_sf"/>
</dbReference>
<dbReference type="AlphaFoldDB" id="A0A6I6GJ64"/>
<dbReference type="InterPro" id="IPR001650">
    <property type="entry name" value="Helicase_C-like"/>
</dbReference>
<dbReference type="Pfam" id="PF00176">
    <property type="entry name" value="SNF2-rel_dom"/>
    <property type="match status" value="1"/>
</dbReference>
<organism evidence="4 5">
    <name type="scientific">Phnomibacter ginsenosidimutans</name>
    <dbReference type="NCBI Taxonomy" id="2676868"/>
    <lineage>
        <taxon>Bacteria</taxon>
        <taxon>Pseudomonadati</taxon>
        <taxon>Bacteroidota</taxon>
        <taxon>Chitinophagia</taxon>
        <taxon>Chitinophagales</taxon>
        <taxon>Chitinophagaceae</taxon>
        <taxon>Phnomibacter</taxon>
    </lineage>
</organism>
<dbReference type="PROSITE" id="PS51194">
    <property type="entry name" value="HELICASE_CTER"/>
    <property type="match status" value="1"/>
</dbReference>
<dbReference type="InterPro" id="IPR014001">
    <property type="entry name" value="Helicase_ATP-bd"/>
</dbReference>
<dbReference type="SMART" id="SM00487">
    <property type="entry name" value="DEXDc"/>
    <property type="match status" value="1"/>
</dbReference>
<dbReference type="PROSITE" id="PS51192">
    <property type="entry name" value="HELICASE_ATP_BIND_1"/>
    <property type="match status" value="1"/>
</dbReference>
<dbReference type="InterPro" id="IPR027417">
    <property type="entry name" value="P-loop_NTPase"/>
</dbReference>
<gene>
    <name evidence="4" type="ORF">GLV81_06045</name>
</gene>
<protein>
    <recommendedName>
        <fullName evidence="6">DEAD/DEAH box helicase</fullName>
    </recommendedName>
</protein>
<feature type="domain" description="Helicase ATP-binding" evidence="2">
    <location>
        <begin position="110"/>
        <end position="269"/>
    </location>
</feature>
<dbReference type="CDD" id="cd18793">
    <property type="entry name" value="SF2_C_SNF"/>
    <property type="match status" value="1"/>
</dbReference>
<dbReference type="PANTHER" id="PTHR10799">
    <property type="entry name" value="SNF2/RAD54 HELICASE FAMILY"/>
    <property type="match status" value="1"/>
</dbReference>
<evidence type="ECO:0000256" key="1">
    <source>
        <dbReference type="ARBA" id="ARBA00022801"/>
    </source>
</evidence>
<name>A0A6I6GJ64_9BACT</name>
<dbReference type="GO" id="GO:0016787">
    <property type="term" value="F:hydrolase activity"/>
    <property type="evidence" value="ECO:0007669"/>
    <property type="project" value="UniProtKB-KW"/>
</dbReference>
<evidence type="ECO:0000259" key="2">
    <source>
        <dbReference type="PROSITE" id="PS51192"/>
    </source>
</evidence>
<dbReference type="Pfam" id="PF00271">
    <property type="entry name" value="Helicase_C"/>
    <property type="match status" value="1"/>
</dbReference>
<keyword evidence="5" id="KW-1185">Reference proteome</keyword>
<dbReference type="Gene3D" id="3.40.50.10810">
    <property type="entry name" value="Tandem AAA-ATPase domain"/>
    <property type="match status" value="1"/>
</dbReference>
<dbReference type="EMBL" id="CP046566">
    <property type="protein sequence ID" value="QGW27708.1"/>
    <property type="molecule type" value="Genomic_DNA"/>
</dbReference>
<sequence length="560" mass="63687">MQKMLLNGQKAVMLKDGSLGVLGEEWLRQYAGMVKHSRVNGDQLQVPRWLAMSLDATDDNALQLTQVLPEQWWQQWTQWQRQEDALYALPQTLQVQALRPYQQKGYEWLRLLAEAGGSGCLADDMGLGKTLQTIAFLAHRFEQDSTARFLVVCPASLMYNWQQELEKFAPVLRSIAYHGAQRKADWITDEQYQVLITSYGTLRQDIEQFAAVTFNTVVVDESHYIKNPVAQITRAITQLQAPFRIALSGTPVMNGTVDLYAQLNFLLPGMLGSKEFFRREYAYPIEQQKDEEKAAALQKMIAPFILRRTKEQVAADLPEKTESILWCHMGHDQRMAYESLKDEIRGSVLLEIEQKGLQAGKLSVLAGLTKLRQLCNSPVLVKDANLFCEDSIKTDVLMEELKQIIPQHKALVFSQFTGMLDVLEQALMQHRIVFSRIDGSTPAQKRQELVNVFQSTDTDASVMLISLKAGNAGLNLTAADYVFLVDPWWNAAVENQAIDRTHRIGQTQPVFAYRMICKHTVEEKILQLKDRKKKLAESLITTEDGLMQELSIEDVAFLFQ</sequence>
<accession>A0A6I6GJ64</accession>